<dbReference type="EMBL" id="LQYG01000007">
    <property type="protein sequence ID" value="KYC66492.1"/>
    <property type="molecule type" value="Genomic_DNA"/>
</dbReference>
<dbReference type="Proteomes" id="UP000075288">
    <property type="component" value="Unassembled WGS sequence"/>
</dbReference>
<comment type="caution">
    <text evidence="1">The sequence shown here is derived from an EMBL/GenBank/DDBJ whole genome shotgun (WGS) entry which is preliminary data.</text>
</comment>
<evidence type="ECO:0000313" key="1">
    <source>
        <dbReference type="EMBL" id="KYC66492.1"/>
    </source>
</evidence>
<dbReference type="InterPro" id="IPR009343">
    <property type="entry name" value="DUF1002"/>
</dbReference>
<accession>A0A150KAA1</accession>
<protein>
    <recommendedName>
        <fullName evidence="3">DUF1002 domain-containing protein</fullName>
    </recommendedName>
</protein>
<dbReference type="PATRIC" id="fig|1398.26.peg.73"/>
<proteinExistence type="predicted"/>
<dbReference type="Pfam" id="PF06207">
    <property type="entry name" value="DUF1002"/>
    <property type="match status" value="1"/>
</dbReference>
<organism evidence="1 2">
    <name type="scientific">Heyndrickxia coagulans</name>
    <name type="common">Weizmannia coagulans</name>
    <dbReference type="NCBI Taxonomy" id="1398"/>
    <lineage>
        <taxon>Bacteria</taxon>
        <taxon>Bacillati</taxon>
        <taxon>Bacillota</taxon>
        <taxon>Bacilli</taxon>
        <taxon>Bacillales</taxon>
        <taxon>Bacillaceae</taxon>
        <taxon>Heyndrickxia</taxon>
    </lineage>
</organism>
<evidence type="ECO:0008006" key="3">
    <source>
        <dbReference type="Google" id="ProtNLM"/>
    </source>
</evidence>
<reference evidence="1 2" key="1">
    <citation type="submission" date="2016-01" db="EMBL/GenBank/DDBJ databases">
        <title>Genome Sequences of Twelve Sporeforming Bacillus Species Isolated from Foods.</title>
        <authorList>
            <person name="Berendsen E.M."/>
            <person name="Wells-Bennik M.H."/>
            <person name="Krawcyk A.O."/>
            <person name="De Jong A."/>
            <person name="Holsappel S."/>
            <person name="Eijlander R.T."/>
            <person name="Kuipers O.P."/>
        </authorList>
    </citation>
    <scope>NUCLEOTIDE SEQUENCE [LARGE SCALE GENOMIC DNA]</scope>
    <source>
        <strain evidence="1 2">B4098</strain>
    </source>
</reference>
<evidence type="ECO:0000313" key="2">
    <source>
        <dbReference type="Proteomes" id="UP000075288"/>
    </source>
</evidence>
<sequence>MKWQAASPQHFKKGGVKRMLKRLGLIWFIAMIALGFSMNGVAKASGDNSTVIDEKYGKPIVVTGAALSASQKAEVEKELGVDDANNVEEITVTGDDLVHYIPDGNRNSNMYSSAKITRTDSGGVQVNIVTPENITEVTADMYKNALLTAGIKNAEVEVASPLKVTGHSALVGIYKAYDDSSKSGDKLDSDRTEVASQELSVATDLAKKEGLSNDKVTQLLTEIKQEIADQHPATKEDIEKIVDDKLKDLNINLSDSDRQLLYDLFDQMRKLNINFGSVKSELSSLSDKLSDKINKAAGDKDFWQSVKDFFQNIFDAIRGLFQ</sequence>
<gene>
    <name evidence="1" type="ORF">B4098_1809</name>
</gene>
<name>A0A150KAA1_HEYCO</name>
<dbReference type="AlphaFoldDB" id="A0A150KAA1"/>